<dbReference type="CDD" id="cd03270">
    <property type="entry name" value="ABC_UvrA_I"/>
    <property type="match status" value="1"/>
</dbReference>
<evidence type="ECO:0000256" key="3">
    <source>
        <dbReference type="ARBA" id="ARBA00022737"/>
    </source>
</evidence>
<dbReference type="Gene3D" id="1.20.1580.10">
    <property type="entry name" value="ABC transporter ATPase like domain"/>
    <property type="match status" value="2"/>
</dbReference>
<proteinExistence type="inferred from homology"/>
<dbReference type="Gene3D" id="3.40.50.300">
    <property type="entry name" value="P-loop containing nucleotide triphosphate hydrolases"/>
    <property type="match status" value="2"/>
</dbReference>
<evidence type="ECO:0000256" key="9">
    <source>
        <dbReference type="ARBA" id="ARBA00023125"/>
    </source>
</evidence>
<evidence type="ECO:0000256" key="2">
    <source>
        <dbReference type="ARBA" id="ARBA00022490"/>
    </source>
</evidence>
<dbReference type="GO" id="GO:0005524">
    <property type="term" value="F:ATP binding"/>
    <property type="evidence" value="ECO:0007669"/>
    <property type="project" value="UniProtKB-KW"/>
</dbReference>
<dbReference type="EMBL" id="CP035945">
    <property type="protein sequence ID" value="QBE98514.1"/>
    <property type="molecule type" value="Genomic_DNA"/>
</dbReference>
<keyword evidence="6" id="KW-0228">DNA excision</keyword>
<keyword evidence="3" id="KW-0677">Repeat</keyword>
<dbReference type="GO" id="GO:0005737">
    <property type="term" value="C:cytoplasm"/>
    <property type="evidence" value="ECO:0007669"/>
    <property type="project" value="UniProtKB-SubCell"/>
</dbReference>
<evidence type="ECO:0000256" key="13">
    <source>
        <dbReference type="ARBA" id="ARBA00042156"/>
    </source>
</evidence>
<gene>
    <name evidence="15" type="primary">uvrA_2</name>
    <name evidence="15" type="ORF">PMF13cell1_04080</name>
</gene>
<dbReference type="InterPro" id="IPR017871">
    <property type="entry name" value="ABC_transporter-like_CS"/>
</dbReference>
<organism evidence="15 16">
    <name type="scientific">Blautia producta</name>
    <dbReference type="NCBI Taxonomy" id="33035"/>
    <lineage>
        <taxon>Bacteria</taxon>
        <taxon>Bacillati</taxon>
        <taxon>Bacillota</taxon>
        <taxon>Clostridia</taxon>
        <taxon>Lachnospirales</taxon>
        <taxon>Lachnospiraceae</taxon>
        <taxon>Blautia</taxon>
    </lineage>
</organism>
<comment type="subcellular location">
    <subcellularLocation>
        <location evidence="1">Cytoplasm</location>
    </subcellularLocation>
</comment>
<dbReference type="GO" id="GO:0016887">
    <property type="term" value="F:ATP hydrolysis activity"/>
    <property type="evidence" value="ECO:0007669"/>
    <property type="project" value="InterPro"/>
</dbReference>
<evidence type="ECO:0000313" key="16">
    <source>
        <dbReference type="Proteomes" id="UP000289794"/>
    </source>
</evidence>
<evidence type="ECO:0000256" key="11">
    <source>
        <dbReference type="ARBA" id="ARBA00038000"/>
    </source>
</evidence>
<evidence type="ECO:0000256" key="6">
    <source>
        <dbReference type="ARBA" id="ARBA00022769"/>
    </source>
</evidence>
<reference evidence="15 16" key="1">
    <citation type="submission" date="2019-01" db="EMBL/GenBank/DDBJ databases">
        <title>PMF-metabolizing Aryl O-demethylase.</title>
        <authorList>
            <person name="Kim M."/>
        </authorList>
    </citation>
    <scope>NUCLEOTIDE SEQUENCE [LARGE SCALE GENOMIC DNA]</scope>
    <source>
        <strain evidence="15 16">PMF1</strain>
    </source>
</reference>
<evidence type="ECO:0000256" key="7">
    <source>
        <dbReference type="ARBA" id="ARBA00022840"/>
    </source>
</evidence>
<keyword evidence="4" id="KW-0547">Nucleotide-binding</keyword>
<dbReference type="GO" id="GO:0004518">
    <property type="term" value="F:nuclease activity"/>
    <property type="evidence" value="ECO:0007669"/>
    <property type="project" value="UniProtKB-KW"/>
</dbReference>
<evidence type="ECO:0000256" key="10">
    <source>
        <dbReference type="ARBA" id="ARBA00023204"/>
    </source>
</evidence>
<name>A0A4P6M0E8_9FIRM</name>
<evidence type="ECO:0000256" key="12">
    <source>
        <dbReference type="ARBA" id="ARBA00039316"/>
    </source>
</evidence>
<sequence length="751" mass="83698">MSHKDKIIIRGLKQNNLKNVSLEIPKEKIIVFTGVSGSGKSSIVFDTIAAESQRQMNETYTAFIRGRLPKYKKPRVDLIDNLTASVIIDQARLGGNARSTVGTISDMYSALRLLFSRIGTPYVGTASYFSFNDPNGMCPECSGIGKILDLDMDQVLTPDKSWNESMVELPAFHFGNWYWKQYTQSGLFDLDKKWKDYSEKERNLLLYGAYERGKKPVNKKVEGIYNHMNRLLIKRDPSASSDRSLLRLKKLIKERECPVCRGKRLNPAALSCRINGYSIDEMCEMEFTRLRTVLQEITDPRGETIVNTLTASLTRMIEIGLPYLSMNRESTTLSGGEAQRLKLVRYMGSSLTGMTYIFDEPSTGMHPRDVHRMTKLLQNLRNKGNTVLVVEHDKDVISIADQVIDVGPLAGRNGGEILYQGSYEGLLQSGTLTGNAMLEYIPVKPNPRKASQFLPVRDAHIHNLKHISVDIPINVLTVVTGVAGSGKSSLIRDVFAQQYKDRVVLVDQSPITATGRSTPATFLGFFDDIRKLLASENGVDASLFSFNSKGACPVCKGKGVVVTELVFMDPVTTVCEVCEGSRYSDEALSYRFKGKNILDILNMTAEEAAEFFQDHKKIHKQLRAMIETGLSYLTLGQPLSTLSGGERQRVKLAKYLDKKGNIYLLDEPTTGLHASDVKNIMRLLDGFVRRGSTVIVIEHNLDVMKQADHIIDIGPDGGTDGGQVVFTGTPREMAETADTITARYLRKSLER</sequence>
<dbReference type="InterPro" id="IPR003593">
    <property type="entry name" value="AAA+_ATPase"/>
</dbReference>
<dbReference type="InterPro" id="IPR003439">
    <property type="entry name" value="ABC_transporter-like_ATP-bd"/>
</dbReference>
<dbReference type="PANTHER" id="PTHR43152">
    <property type="entry name" value="UVRABC SYSTEM PROTEIN A"/>
    <property type="match status" value="1"/>
</dbReference>
<dbReference type="GO" id="GO:0006281">
    <property type="term" value="P:DNA repair"/>
    <property type="evidence" value="ECO:0007669"/>
    <property type="project" value="UniProtKB-KW"/>
</dbReference>
<comment type="similarity">
    <text evidence="11">Belongs to the ABC transporter superfamily. UvrA family.</text>
</comment>
<evidence type="ECO:0000259" key="14">
    <source>
        <dbReference type="PROSITE" id="PS50893"/>
    </source>
</evidence>
<dbReference type="KEGG" id="bpro:PMF13cell1_04080"/>
<keyword evidence="9" id="KW-0238">DNA-binding</keyword>
<protein>
    <recommendedName>
        <fullName evidence="12">UvrABC system protein A</fullName>
    </recommendedName>
    <alternativeName>
        <fullName evidence="13">Excinuclease ABC subunit A</fullName>
    </alternativeName>
</protein>
<dbReference type="InterPro" id="IPR027417">
    <property type="entry name" value="P-loop_NTPase"/>
</dbReference>
<dbReference type="Proteomes" id="UP000289794">
    <property type="component" value="Chromosome"/>
</dbReference>
<dbReference type="PROSITE" id="PS00211">
    <property type="entry name" value="ABC_TRANSPORTER_1"/>
    <property type="match status" value="2"/>
</dbReference>
<dbReference type="GO" id="GO:0003677">
    <property type="term" value="F:DNA binding"/>
    <property type="evidence" value="ECO:0007669"/>
    <property type="project" value="UniProtKB-KW"/>
</dbReference>
<keyword evidence="2" id="KW-0963">Cytoplasm</keyword>
<evidence type="ECO:0000313" key="15">
    <source>
        <dbReference type="EMBL" id="QBE98514.1"/>
    </source>
</evidence>
<evidence type="ECO:0000256" key="5">
    <source>
        <dbReference type="ARBA" id="ARBA00022763"/>
    </source>
</evidence>
<feature type="domain" description="ABC transporter" evidence="14">
    <location>
        <begin position="448"/>
        <end position="746"/>
    </location>
</feature>
<dbReference type="PANTHER" id="PTHR43152:SF3">
    <property type="entry name" value="UVRABC SYSTEM PROTEIN A"/>
    <property type="match status" value="1"/>
</dbReference>
<dbReference type="AlphaFoldDB" id="A0A4P6M0E8"/>
<dbReference type="Pfam" id="PF00005">
    <property type="entry name" value="ABC_tran"/>
    <property type="match status" value="1"/>
</dbReference>
<accession>A0A4P6M0E8</accession>
<evidence type="ECO:0000256" key="1">
    <source>
        <dbReference type="ARBA" id="ARBA00004496"/>
    </source>
</evidence>
<dbReference type="RefSeq" id="WP_130181917.1">
    <property type="nucleotide sequence ID" value="NZ_CP035945.1"/>
</dbReference>
<dbReference type="Gene3D" id="1.10.8.280">
    <property type="entry name" value="ABC transporter ATPase domain-like"/>
    <property type="match status" value="1"/>
</dbReference>
<evidence type="ECO:0000256" key="4">
    <source>
        <dbReference type="ARBA" id="ARBA00022741"/>
    </source>
</evidence>
<keyword evidence="7" id="KW-0067">ATP-binding</keyword>
<dbReference type="SUPFAM" id="SSF52540">
    <property type="entry name" value="P-loop containing nucleoside triphosphate hydrolases"/>
    <property type="match status" value="2"/>
</dbReference>
<keyword evidence="10" id="KW-0234">DNA repair</keyword>
<keyword evidence="5" id="KW-0227">DNA damage</keyword>
<evidence type="ECO:0000256" key="8">
    <source>
        <dbReference type="ARBA" id="ARBA00022881"/>
    </source>
</evidence>
<keyword evidence="8" id="KW-0267">Excision nuclease</keyword>
<dbReference type="PROSITE" id="PS50893">
    <property type="entry name" value="ABC_TRANSPORTER_2"/>
    <property type="match status" value="1"/>
</dbReference>
<dbReference type="SMART" id="SM00382">
    <property type="entry name" value="AAA"/>
    <property type="match status" value="2"/>
</dbReference>